<dbReference type="SUPFAM" id="SSF103190">
    <property type="entry name" value="Sensory domain-like"/>
    <property type="match status" value="1"/>
</dbReference>
<dbReference type="Proteomes" id="UP001500133">
    <property type="component" value="Unassembled WGS sequence"/>
</dbReference>
<dbReference type="EMBL" id="BAAAZT010000073">
    <property type="protein sequence ID" value="GAA3907630.1"/>
    <property type="molecule type" value="Genomic_DNA"/>
</dbReference>
<sequence length="155" mass="18240">MGQRMHGRLIKWTAIVFVLLAGVLYIGKMPYDQILRDEVRARHQQLIKTADILIQEKLLDLEQDAYRLSLQSAVSGYLDAPTVVRRTIMQRALIDASNAYPRYAKIRYIDRAGMEQMRVNAAPRTIPRCRTARTRTTSRKAWRLNRARRIFRRWI</sequence>
<protein>
    <submittedName>
        <fullName evidence="2">Uncharacterized protein</fullName>
    </submittedName>
</protein>
<dbReference type="InterPro" id="IPR029151">
    <property type="entry name" value="Sensor-like_sf"/>
</dbReference>
<reference evidence="3" key="1">
    <citation type="journal article" date="2019" name="Int. J. Syst. Evol. Microbiol.">
        <title>The Global Catalogue of Microorganisms (GCM) 10K type strain sequencing project: providing services to taxonomists for standard genome sequencing and annotation.</title>
        <authorList>
            <consortium name="The Broad Institute Genomics Platform"/>
            <consortium name="The Broad Institute Genome Sequencing Center for Infectious Disease"/>
            <person name="Wu L."/>
            <person name="Ma J."/>
        </authorList>
    </citation>
    <scope>NUCLEOTIDE SEQUENCE [LARGE SCALE GENOMIC DNA]</scope>
    <source>
        <strain evidence="3">JCM 16914</strain>
    </source>
</reference>
<gene>
    <name evidence="2" type="ORF">GCM10022228_17450</name>
</gene>
<keyword evidence="1" id="KW-0812">Transmembrane</keyword>
<proteinExistence type="predicted"/>
<accession>A0ABP7LSB8</accession>
<organism evidence="2 3">
    <name type="scientific">Halomonas cibimaris</name>
    <dbReference type="NCBI Taxonomy" id="657012"/>
    <lineage>
        <taxon>Bacteria</taxon>
        <taxon>Pseudomonadati</taxon>
        <taxon>Pseudomonadota</taxon>
        <taxon>Gammaproteobacteria</taxon>
        <taxon>Oceanospirillales</taxon>
        <taxon>Halomonadaceae</taxon>
        <taxon>Halomonas</taxon>
    </lineage>
</organism>
<feature type="transmembrane region" description="Helical" evidence="1">
    <location>
        <begin position="9"/>
        <end position="27"/>
    </location>
</feature>
<keyword evidence="3" id="KW-1185">Reference proteome</keyword>
<name>A0ABP7LSB8_9GAMM</name>
<keyword evidence="1" id="KW-0472">Membrane</keyword>
<keyword evidence="1" id="KW-1133">Transmembrane helix</keyword>
<evidence type="ECO:0000313" key="3">
    <source>
        <dbReference type="Proteomes" id="UP001500133"/>
    </source>
</evidence>
<dbReference type="Gene3D" id="3.30.450.20">
    <property type="entry name" value="PAS domain"/>
    <property type="match status" value="1"/>
</dbReference>
<evidence type="ECO:0000313" key="2">
    <source>
        <dbReference type="EMBL" id="GAA3907630.1"/>
    </source>
</evidence>
<comment type="caution">
    <text evidence="2">The sequence shown here is derived from an EMBL/GenBank/DDBJ whole genome shotgun (WGS) entry which is preliminary data.</text>
</comment>
<evidence type="ECO:0000256" key="1">
    <source>
        <dbReference type="SAM" id="Phobius"/>
    </source>
</evidence>